<gene>
    <name evidence="2" type="ORF">K6978_18925</name>
</gene>
<feature type="domain" description="Thioredoxin" evidence="1">
    <location>
        <begin position="17"/>
        <end position="103"/>
    </location>
</feature>
<name>A0ABY7YBY4_9XANT</name>
<accession>A0ABY7YBY4</accession>
<dbReference type="Proteomes" id="UP001214201">
    <property type="component" value="Chromosome"/>
</dbReference>
<evidence type="ECO:0000259" key="1">
    <source>
        <dbReference type="Pfam" id="PF00085"/>
    </source>
</evidence>
<reference evidence="2 3" key="1">
    <citation type="submission" date="2021-08" db="EMBL/GenBank/DDBJ databases">
        <title>Genome sequences of Xanthomonas cucurbitae isolates from 5 Midwestern US states.</title>
        <authorList>
            <person name="Hind S.R."/>
        </authorList>
    </citation>
    <scope>NUCLEOTIDE SEQUENCE [LARGE SCALE GENOMIC DNA]</scope>
    <source>
        <strain evidence="2 3">OH_261</strain>
    </source>
</reference>
<dbReference type="CDD" id="cd02947">
    <property type="entry name" value="TRX_family"/>
    <property type="match status" value="1"/>
</dbReference>
<dbReference type="Pfam" id="PF00085">
    <property type="entry name" value="Thioredoxin"/>
    <property type="match status" value="1"/>
</dbReference>
<dbReference type="RefSeq" id="WP_159406454.1">
    <property type="nucleotide sequence ID" value="NZ_CP033326.1"/>
</dbReference>
<evidence type="ECO:0000313" key="3">
    <source>
        <dbReference type="Proteomes" id="UP001214201"/>
    </source>
</evidence>
<evidence type="ECO:0000313" key="2">
    <source>
        <dbReference type="EMBL" id="WDM71384.1"/>
    </source>
</evidence>
<dbReference type="SUPFAM" id="SSF52833">
    <property type="entry name" value="Thioredoxin-like"/>
    <property type="match status" value="1"/>
</dbReference>
<protein>
    <submittedName>
        <fullName evidence="2">Thioredoxin family protein</fullName>
    </submittedName>
</protein>
<proteinExistence type="predicted"/>
<dbReference type="InterPro" id="IPR036249">
    <property type="entry name" value="Thioredoxin-like_sf"/>
</dbReference>
<sequence length="113" mass="12471">MGFVRDYAAHAPERSAIDAQPGLQLLEFGTGWCGHCRAAQPLLQQVLGGYPALDYYKIEDGKGRPLGRSFKVTLWPTVILLRDGQELARAVRPQAREDLHAMLAVLDATIDAR</sequence>
<keyword evidence="3" id="KW-1185">Reference proteome</keyword>
<dbReference type="Gene3D" id="3.40.30.10">
    <property type="entry name" value="Glutaredoxin"/>
    <property type="match status" value="1"/>
</dbReference>
<organism evidence="2 3">
    <name type="scientific">Xanthomonas cucurbitae</name>
    <dbReference type="NCBI Taxonomy" id="56453"/>
    <lineage>
        <taxon>Bacteria</taxon>
        <taxon>Pseudomonadati</taxon>
        <taxon>Pseudomonadota</taxon>
        <taxon>Gammaproteobacteria</taxon>
        <taxon>Lysobacterales</taxon>
        <taxon>Lysobacteraceae</taxon>
        <taxon>Xanthomonas</taxon>
    </lineage>
</organism>
<dbReference type="InterPro" id="IPR013766">
    <property type="entry name" value="Thioredoxin_domain"/>
</dbReference>
<dbReference type="EMBL" id="CP082214">
    <property type="protein sequence ID" value="WDM71384.1"/>
    <property type="molecule type" value="Genomic_DNA"/>
</dbReference>